<gene>
    <name evidence="1" type="ORF">JS44_01300</name>
</gene>
<name>A0A094LCC2_9BACL</name>
<comment type="caution">
    <text evidence="1">The sequence shown here is derived from an EMBL/GenBank/DDBJ whole genome shotgun (WGS) entry which is preliminary data.</text>
</comment>
<evidence type="ECO:0000313" key="1">
    <source>
        <dbReference type="EMBL" id="KFZ32573.1"/>
    </source>
</evidence>
<sequence>MVTEEEREHISRLPFVLKMEKNDMKRAAVNDPLFSEQWSLPLIDWHMPSLTSVNRIIGKR</sequence>
<organism evidence="1">
    <name type="scientific">Anoxybacillus flavithermus</name>
    <dbReference type="NCBI Taxonomy" id="33934"/>
    <lineage>
        <taxon>Bacteria</taxon>
        <taxon>Bacillati</taxon>
        <taxon>Bacillota</taxon>
        <taxon>Bacilli</taxon>
        <taxon>Bacillales</taxon>
        <taxon>Anoxybacillaceae</taxon>
        <taxon>Anoxybacillus</taxon>
    </lineage>
</organism>
<dbReference type="AlphaFoldDB" id="A0A094LCC2"/>
<accession>A0A094LCC2</accession>
<protein>
    <submittedName>
        <fullName evidence="1">Uncharacterized protein</fullName>
    </submittedName>
</protein>
<dbReference type="EMBL" id="JPZO01000006">
    <property type="protein sequence ID" value="KFZ32573.1"/>
    <property type="molecule type" value="Genomic_DNA"/>
</dbReference>
<reference evidence="1" key="1">
    <citation type="submission" date="2014-08" db="EMBL/GenBank/DDBJ databases">
        <title>Fullgenome sequencing of Anoxybacillus sp.25 isolate from Garga hot-spring Russia.</title>
        <authorList>
            <person name="Rozanov A.S."/>
            <person name="Kotenko A.V."/>
            <person name="Malup T.K."/>
            <person name="Peltek S.E."/>
        </authorList>
    </citation>
    <scope>NUCLEOTIDE SEQUENCE [LARGE SCALE GENOMIC DNA]</scope>
    <source>
        <strain evidence="1">25</strain>
    </source>
</reference>
<proteinExistence type="predicted"/>